<evidence type="ECO:0000256" key="1">
    <source>
        <dbReference type="ARBA" id="ARBA00001970"/>
    </source>
</evidence>
<feature type="transmembrane region" description="Helical" evidence="11">
    <location>
        <begin position="53"/>
        <end position="80"/>
    </location>
</feature>
<evidence type="ECO:0000256" key="5">
    <source>
        <dbReference type="ARBA" id="ARBA00022692"/>
    </source>
</evidence>
<organism evidence="13 14">
    <name type="scientific">Phtheirospermum japonicum</name>
    <dbReference type="NCBI Taxonomy" id="374723"/>
    <lineage>
        <taxon>Eukaryota</taxon>
        <taxon>Viridiplantae</taxon>
        <taxon>Streptophyta</taxon>
        <taxon>Embryophyta</taxon>
        <taxon>Tracheophyta</taxon>
        <taxon>Spermatophyta</taxon>
        <taxon>Magnoliopsida</taxon>
        <taxon>eudicotyledons</taxon>
        <taxon>Gunneridae</taxon>
        <taxon>Pentapetalae</taxon>
        <taxon>asterids</taxon>
        <taxon>lamiids</taxon>
        <taxon>Lamiales</taxon>
        <taxon>Orobanchaceae</taxon>
        <taxon>Orobanchaceae incertae sedis</taxon>
        <taxon>Phtheirospermum</taxon>
    </lineage>
</organism>
<feature type="transmembrane region" description="Helical" evidence="11">
    <location>
        <begin position="20"/>
        <end position="41"/>
    </location>
</feature>
<evidence type="ECO:0000313" key="13">
    <source>
        <dbReference type="EMBL" id="GFP94162.1"/>
    </source>
</evidence>
<dbReference type="InterPro" id="IPR043205">
    <property type="entry name" value="CYB561/CYBRD1-like"/>
</dbReference>
<dbReference type="InterPro" id="IPR006593">
    <property type="entry name" value="Cyt_b561/ferric_Rdtase_TM"/>
</dbReference>
<dbReference type="Pfam" id="PF03188">
    <property type="entry name" value="Cytochrom_B561"/>
    <property type="match status" value="1"/>
</dbReference>
<keyword evidence="3" id="KW-0813">Transport</keyword>
<keyword evidence="4" id="KW-0349">Heme</keyword>
<evidence type="ECO:0000256" key="6">
    <source>
        <dbReference type="ARBA" id="ARBA00022723"/>
    </source>
</evidence>
<dbReference type="OrthoDB" id="907479at2759"/>
<keyword evidence="9" id="KW-0408">Iron</keyword>
<keyword evidence="6" id="KW-0479">Metal-binding</keyword>
<feature type="transmembrane region" description="Helical" evidence="11">
    <location>
        <begin position="132"/>
        <end position="153"/>
    </location>
</feature>
<proteinExistence type="predicted"/>
<keyword evidence="10 11" id="KW-0472">Membrane</keyword>
<comment type="subcellular location">
    <subcellularLocation>
        <location evidence="2">Membrane</location>
        <topology evidence="2">Multi-pass membrane protein</topology>
    </subcellularLocation>
</comment>
<comment type="cofactor">
    <cofactor evidence="1">
        <name>heme b</name>
        <dbReference type="ChEBI" id="CHEBI:60344"/>
    </cofactor>
</comment>
<feature type="domain" description="Cytochrome b561" evidence="12">
    <location>
        <begin position="1"/>
        <end position="153"/>
    </location>
</feature>
<keyword evidence="5 11" id="KW-0812">Transmembrane</keyword>
<reference evidence="13" key="1">
    <citation type="submission" date="2020-07" db="EMBL/GenBank/DDBJ databases">
        <title>Ethylene signaling mediates host invasion by parasitic plants.</title>
        <authorList>
            <person name="Yoshida S."/>
        </authorList>
    </citation>
    <scope>NUCLEOTIDE SEQUENCE</scope>
    <source>
        <strain evidence="13">Okayama</strain>
    </source>
</reference>
<evidence type="ECO:0000256" key="9">
    <source>
        <dbReference type="ARBA" id="ARBA00023004"/>
    </source>
</evidence>
<name>A0A830C7L0_9LAMI</name>
<keyword evidence="8 11" id="KW-1133">Transmembrane helix</keyword>
<comment type="caution">
    <text evidence="13">The sequence shown here is derived from an EMBL/GenBank/DDBJ whole genome shotgun (WGS) entry which is preliminary data.</text>
</comment>
<sequence length="162" mass="18122">MVKPCQHIRPSQEQKASKKLVHISFQFLAFYLSVNILWATWKLLIEKGVDNLYSLYSSLGLSCLVLFSIQLGAGFVTFWYPGGSRNNWTRLLSWQIFFGIYIYVLAIATGFLERSNITSNEQSNNTLLDGGIACELLGITVVALSGFVFLGVVSPVHGKMMF</sequence>
<keyword evidence="7" id="KW-0249">Electron transport</keyword>
<evidence type="ECO:0000259" key="12">
    <source>
        <dbReference type="PROSITE" id="PS50939"/>
    </source>
</evidence>
<evidence type="ECO:0000256" key="8">
    <source>
        <dbReference type="ARBA" id="ARBA00022989"/>
    </source>
</evidence>
<dbReference type="PANTHER" id="PTHR10106">
    <property type="entry name" value="CYTOCHROME B561-RELATED"/>
    <property type="match status" value="1"/>
</dbReference>
<evidence type="ECO:0000256" key="4">
    <source>
        <dbReference type="ARBA" id="ARBA00022617"/>
    </source>
</evidence>
<dbReference type="Proteomes" id="UP000653305">
    <property type="component" value="Unassembled WGS sequence"/>
</dbReference>
<dbReference type="Gene3D" id="1.20.120.1770">
    <property type="match status" value="1"/>
</dbReference>
<evidence type="ECO:0000256" key="11">
    <source>
        <dbReference type="SAM" id="Phobius"/>
    </source>
</evidence>
<gene>
    <name evidence="13" type="ORF">PHJA_001560700</name>
</gene>
<evidence type="ECO:0000256" key="2">
    <source>
        <dbReference type="ARBA" id="ARBA00004141"/>
    </source>
</evidence>
<dbReference type="GO" id="GO:0016491">
    <property type="term" value="F:oxidoreductase activity"/>
    <property type="evidence" value="ECO:0007669"/>
    <property type="project" value="InterPro"/>
</dbReference>
<dbReference type="EMBL" id="BMAC01000338">
    <property type="protein sequence ID" value="GFP94162.1"/>
    <property type="molecule type" value="Genomic_DNA"/>
</dbReference>
<dbReference type="AlphaFoldDB" id="A0A830C7L0"/>
<dbReference type="GO" id="GO:0046872">
    <property type="term" value="F:metal ion binding"/>
    <property type="evidence" value="ECO:0007669"/>
    <property type="project" value="UniProtKB-KW"/>
</dbReference>
<keyword evidence="14" id="KW-1185">Reference proteome</keyword>
<protein>
    <submittedName>
        <fullName evidence="13">Probable transmembrane ascorbate ferrireductase 2</fullName>
    </submittedName>
</protein>
<evidence type="ECO:0000313" key="14">
    <source>
        <dbReference type="Proteomes" id="UP000653305"/>
    </source>
</evidence>
<dbReference type="SMART" id="SM00665">
    <property type="entry name" value="B561"/>
    <property type="match status" value="1"/>
</dbReference>
<evidence type="ECO:0000256" key="7">
    <source>
        <dbReference type="ARBA" id="ARBA00022982"/>
    </source>
</evidence>
<feature type="transmembrane region" description="Helical" evidence="11">
    <location>
        <begin position="92"/>
        <end position="112"/>
    </location>
</feature>
<dbReference type="PROSITE" id="PS50939">
    <property type="entry name" value="CYTOCHROME_B561"/>
    <property type="match status" value="1"/>
</dbReference>
<evidence type="ECO:0000256" key="10">
    <source>
        <dbReference type="ARBA" id="ARBA00023136"/>
    </source>
</evidence>
<accession>A0A830C7L0</accession>
<evidence type="ECO:0000256" key="3">
    <source>
        <dbReference type="ARBA" id="ARBA00022448"/>
    </source>
</evidence>
<dbReference type="GO" id="GO:0016020">
    <property type="term" value="C:membrane"/>
    <property type="evidence" value="ECO:0007669"/>
    <property type="project" value="UniProtKB-SubCell"/>
</dbReference>
<dbReference type="PANTHER" id="PTHR10106:SF0">
    <property type="entry name" value="LD36721P"/>
    <property type="match status" value="1"/>
</dbReference>